<keyword evidence="1" id="KW-0732">Signal</keyword>
<gene>
    <name evidence="2" type="ORF">J2W55_000204</name>
</gene>
<dbReference type="PROSITE" id="PS51257">
    <property type="entry name" value="PROKAR_LIPOPROTEIN"/>
    <property type="match status" value="1"/>
</dbReference>
<evidence type="ECO:0000313" key="2">
    <source>
        <dbReference type="EMBL" id="MDR6940376.1"/>
    </source>
</evidence>
<dbReference type="EMBL" id="JAVDUU010000001">
    <property type="protein sequence ID" value="MDR6940376.1"/>
    <property type="molecule type" value="Genomic_DNA"/>
</dbReference>
<organism evidence="2 3">
    <name type="scientific">Mucilaginibacter pocheonensis</name>
    <dbReference type="NCBI Taxonomy" id="398050"/>
    <lineage>
        <taxon>Bacteria</taxon>
        <taxon>Pseudomonadati</taxon>
        <taxon>Bacteroidota</taxon>
        <taxon>Sphingobacteriia</taxon>
        <taxon>Sphingobacteriales</taxon>
        <taxon>Sphingobacteriaceae</taxon>
        <taxon>Mucilaginibacter</taxon>
    </lineage>
</organism>
<dbReference type="Proteomes" id="UP001247620">
    <property type="component" value="Unassembled WGS sequence"/>
</dbReference>
<feature type="signal peptide" evidence="1">
    <location>
        <begin position="1"/>
        <end position="21"/>
    </location>
</feature>
<sequence>MKKLCLIYTLLLLSVFTSCQKDHVTKSDTSENKPPVIAAVHDSVSYTVDGKTYMVNSKSFSNPISGNQQVDQKVVNIKNGSDYEIVGNPDSVLYYRVTNIFSTDGGLSISFIKKYNKKDIKIAFLYYPKFEEMLKLYAVGKHPYAEDFGRENLQDGIALSLRVDDKSFFSYPTHDLRHISKLKPGFQQGSTFEIISFNKATSGGYNLEAKFTAVIAEDFTEDQKKVENGYLRLHLDIDPAFYPLF</sequence>
<evidence type="ECO:0008006" key="4">
    <source>
        <dbReference type="Google" id="ProtNLM"/>
    </source>
</evidence>
<evidence type="ECO:0000256" key="1">
    <source>
        <dbReference type="SAM" id="SignalP"/>
    </source>
</evidence>
<feature type="chain" id="PRO_5045332167" description="NigD-like protein" evidence="1">
    <location>
        <begin position="22"/>
        <end position="245"/>
    </location>
</feature>
<accession>A0ABU1T548</accession>
<reference evidence="2 3" key="1">
    <citation type="submission" date="2023-07" db="EMBL/GenBank/DDBJ databases">
        <title>Sorghum-associated microbial communities from plants grown in Nebraska, USA.</title>
        <authorList>
            <person name="Schachtman D."/>
        </authorList>
    </citation>
    <scope>NUCLEOTIDE SEQUENCE [LARGE SCALE GENOMIC DNA]</scope>
    <source>
        <strain evidence="2 3">3262</strain>
    </source>
</reference>
<protein>
    <recommendedName>
        <fullName evidence="4">NigD-like protein</fullName>
    </recommendedName>
</protein>
<comment type="caution">
    <text evidence="2">The sequence shown here is derived from an EMBL/GenBank/DDBJ whole genome shotgun (WGS) entry which is preliminary data.</text>
</comment>
<proteinExistence type="predicted"/>
<name>A0ABU1T548_9SPHI</name>
<dbReference type="RefSeq" id="WP_310090959.1">
    <property type="nucleotide sequence ID" value="NZ_JAVDUU010000001.1"/>
</dbReference>
<keyword evidence="3" id="KW-1185">Reference proteome</keyword>
<evidence type="ECO:0000313" key="3">
    <source>
        <dbReference type="Proteomes" id="UP001247620"/>
    </source>
</evidence>